<proteinExistence type="predicted"/>
<dbReference type="VEuPathDB" id="FungiDB:YALI1_F31153g"/>
<dbReference type="GeneID" id="94584045"/>
<dbReference type="EMBL" id="CP017558">
    <property type="protein sequence ID" value="AOW07619.1"/>
    <property type="molecule type" value="Genomic_DNA"/>
</dbReference>
<sequence length="426" mass="43955">MDIRLALIGLDNPQVGGNSANVVLVRGSVTAKDLHQVSSASEGSVTVLSLNHGDELGRTIAGILEPADLNGSDLSVGGIGQSVSELLLDELVLGQRLALKLLSVQRVLSSELDGLGQSAHGSPGDTVSGRVEAGEGALETGHLGEHVLHRDLNVVHLDHTGDGGSQSGLVLDGGSSEAGGDLRSLDKEASDLTVQLGPHNHEIGNRRVSDPVLGSIEHNDALLSRVHLGDGLHGSRVGTVVRLGETEAADHLAGGQFGQEPVLLLLGSKLFNGVHDQRRLHRHGRSVAGVDPLDLSGHETVSDRRHAGASVALDGCSEQTNLTHLLHDASGELLGSVALKYLGVELCLAEVSSSLSHGNLVLGEKRVQLEGILPVHGGCGSVDGGGSKASGSRCQTGDSGKHCVFCVGDRGCVVERKDVLDHSSVI</sequence>
<accession>A0A1D8NPR7</accession>
<name>A0A1D8NPR7_YARLL</name>
<gene>
    <name evidence="1" type="ORF">YALI1_F31153g</name>
</gene>
<organism evidence="1 2">
    <name type="scientific">Yarrowia lipolytica</name>
    <name type="common">Candida lipolytica</name>
    <dbReference type="NCBI Taxonomy" id="4952"/>
    <lineage>
        <taxon>Eukaryota</taxon>
        <taxon>Fungi</taxon>
        <taxon>Dikarya</taxon>
        <taxon>Ascomycota</taxon>
        <taxon>Saccharomycotina</taxon>
        <taxon>Dipodascomycetes</taxon>
        <taxon>Dipodascales</taxon>
        <taxon>Dipodascales incertae sedis</taxon>
        <taxon>Yarrowia</taxon>
    </lineage>
</organism>
<evidence type="ECO:0000313" key="1">
    <source>
        <dbReference type="EMBL" id="AOW07619.1"/>
    </source>
</evidence>
<protein>
    <submittedName>
        <fullName evidence="1">Uncharacterized protein</fullName>
    </submittedName>
</protein>
<dbReference type="Proteomes" id="UP000182444">
    <property type="component" value="Chromosome 1F"/>
</dbReference>
<dbReference type="RefSeq" id="XP_068139569.1">
    <property type="nucleotide sequence ID" value="XM_068283468.1"/>
</dbReference>
<dbReference type="AlphaFoldDB" id="A0A1D8NPR7"/>
<evidence type="ECO:0000313" key="2">
    <source>
        <dbReference type="Proteomes" id="UP000182444"/>
    </source>
</evidence>
<reference evidence="1 2" key="1">
    <citation type="journal article" date="2016" name="PLoS ONE">
        <title>Sequence Assembly of Yarrowia lipolytica Strain W29/CLIB89 Shows Transposable Element Diversity.</title>
        <authorList>
            <person name="Magnan C."/>
            <person name="Yu J."/>
            <person name="Chang I."/>
            <person name="Jahn E."/>
            <person name="Kanomata Y."/>
            <person name="Wu J."/>
            <person name="Zeller M."/>
            <person name="Oakes M."/>
            <person name="Baldi P."/>
            <person name="Sandmeyer S."/>
        </authorList>
    </citation>
    <scope>NUCLEOTIDE SEQUENCE [LARGE SCALE GENOMIC DNA]</scope>
    <source>
        <strain evidence="2">CLIB89(W29)</strain>
    </source>
</reference>